<gene>
    <name evidence="1" type="ORF">SAMN05443431_10454</name>
</gene>
<accession>A0A1I3N8U3</accession>
<evidence type="ECO:0000313" key="1">
    <source>
        <dbReference type="EMBL" id="SFJ05460.1"/>
    </source>
</evidence>
<evidence type="ECO:0000313" key="2">
    <source>
        <dbReference type="Proteomes" id="UP000199559"/>
    </source>
</evidence>
<dbReference type="Proteomes" id="UP000199559">
    <property type="component" value="Unassembled WGS sequence"/>
</dbReference>
<dbReference type="AlphaFoldDB" id="A0A1I3N8U3"/>
<protein>
    <recommendedName>
        <fullName evidence="3">Glycosyl transferase family 2</fullName>
    </recommendedName>
</protein>
<sequence length="303" mass="36552">MKNIVVGFLMSYDYEKLKLSIPPVYDQADKIYLALDHKQRTWTGMSFEVDHSFFEWLTSFDKDNKIEIYRADFYIPELNAIQNDTRERHLLALKMGIGNWLIQVDSDEIFIGFEKFVKTLRHHDKYLDNPKENPIQIAGFLINIYKYLEDGLLYVKQPTKVFLATNYPNYKTARKTKERIIYTNNVLLHECLSRTEEELRFKFKNWGHSHQFNNQFFDKWKKANKNNYKTIKNTFYLDPKLWKSLGYFNTKDLKKIEKIIKANPRMCHSKFYLFKKNIGQYFKHLGLFKKKKDVKFEGYFKND</sequence>
<reference evidence="2" key="1">
    <citation type="submission" date="2016-10" db="EMBL/GenBank/DDBJ databases">
        <authorList>
            <person name="Varghese N."/>
            <person name="Submissions S."/>
        </authorList>
    </citation>
    <scope>NUCLEOTIDE SEQUENCE [LARGE SCALE GENOMIC DNA]</scope>
    <source>
        <strain evidence="2">DSM 28881</strain>
    </source>
</reference>
<name>A0A1I3N8U3_9FLAO</name>
<evidence type="ECO:0008006" key="3">
    <source>
        <dbReference type="Google" id="ProtNLM"/>
    </source>
</evidence>
<proteinExistence type="predicted"/>
<dbReference type="EMBL" id="FORM01000004">
    <property type="protein sequence ID" value="SFJ05460.1"/>
    <property type="molecule type" value="Genomic_DNA"/>
</dbReference>
<keyword evidence="2" id="KW-1185">Reference proteome</keyword>
<organism evidence="1 2">
    <name type="scientific">Olleya namhaensis</name>
    <dbReference type="NCBI Taxonomy" id="1144750"/>
    <lineage>
        <taxon>Bacteria</taxon>
        <taxon>Pseudomonadati</taxon>
        <taxon>Bacteroidota</taxon>
        <taxon>Flavobacteriia</taxon>
        <taxon>Flavobacteriales</taxon>
        <taxon>Flavobacteriaceae</taxon>
    </lineage>
</organism>
<dbReference type="RefSeq" id="WP_090839077.1">
    <property type="nucleotide sequence ID" value="NZ_FORM01000004.1"/>
</dbReference>
<dbReference type="STRING" id="1144750.SAMN05443431_10454"/>